<reference evidence="1" key="1">
    <citation type="submission" date="2014-11" db="EMBL/GenBank/DDBJ databases">
        <authorList>
            <person name="Amaro Gonzalez C."/>
        </authorList>
    </citation>
    <scope>NUCLEOTIDE SEQUENCE</scope>
</reference>
<dbReference type="EMBL" id="GBXM01045858">
    <property type="protein sequence ID" value="JAH62719.1"/>
    <property type="molecule type" value="Transcribed_RNA"/>
</dbReference>
<proteinExistence type="predicted"/>
<accession>A0A0E9U9X5</accession>
<sequence>MIQISYENSISSQKAGLSARNLNAGEVSPFAWM</sequence>
<evidence type="ECO:0000313" key="1">
    <source>
        <dbReference type="EMBL" id="JAH62719.1"/>
    </source>
</evidence>
<reference evidence="1" key="2">
    <citation type="journal article" date="2015" name="Fish Shellfish Immunol.">
        <title>Early steps in the European eel (Anguilla anguilla)-Vibrio vulnificus interaction in the gills: Role of the RtxA13 toxin.</title>
        <authorList>
            <person name="Callol A."/>
            <person name="Pajuelo D."/>
            <person name="Ebbesson L."/>
            <person name="Teles M."/>
            <person name="MacKenzie S."/>
            <person name="Amaro C."/>
        </authorList>
    </citation>
    <scope>NUCLEOTIDE SEQUENCE</scope>
</reference>
<protein>
    <submittedName>
        <fullName evidence="1">Uncharacterized protein</fullName>
    </submittedName>
</protein>
<dbReference type="AlphaFoldDB" id="A0A0E9U9X5"/>
<organism evidence="1">
    <name type="scientific">Anguilla anguilla</name>
    <name type="common">European freshwater eel</name>
    <name type="synonym">Muraena anguilla</name>
    <dbReference type="NCBI Taxonomy" id="7936"/>
    <lineage>
        <taxon>Eukaryota</taxon>
        <taxon>Metazoa</taxon>
        <taxon>Chordata</taxon>
        <taxon>Craniata</taxon>
        <taxon>Vertebrata</taxon>
        <taxon>Euteleostomi</taxon>
        <taxon>Actinopterygii</taxon>
        <taxon>Neopterygii</taxon>
        <taxon>Teleostei</taxon>
        <taxon>Anguilliformes</taxon>
        <taxon>Anguillidae</taxon>
        <taxon>Anguilla</taxon>
    </lineage>
</organism>
<name>A0A0E9U9X5_ANGAN</name>